<feature type="domain" description="TIR" evidence="2">
    <location>
        <begin position="3"/>
        <end position="142"/>
    </location>
</feature>
<name>A0A059C910_EUCGR</name>
<dbReference type="GO" id="GO:0007165">
    <property type="term" value="P:signal transduction"/>
    <property type="evidence" value="ECO:0000318"/>
    <property type="project" value="GO_Central"/>
</dbReference>
<dbReference type="SMART" id="SM00255">
    <property type="entry name" value="TIR"/>
    <property type="match status" value="1"/>
</dbReference>
<reference evidence="3" key="1">
    <citation type="submission" date="2013-07" db="EMBL/GenBank/DDBJ databases">
        <title>The genome of Eucalyptus grandis.</title>
        <authorList>
            <person name="Schmutz J."/>
            <person name="Hayes R."/>
            <person name="Myburg A."/>
            <person name="Tuskan G."/>
            <person name="Grattapaglia D."/>
            <person name="Rokhsar D.S."/>
        </authorList>
    </citation>
    <scope>NUCLEOTIDE SEQUENCE</scope>
    <source>
        <tissue evidence="3">Leaf extractions</tissue>
    </source>
</reference>
<dbReference type="InterPro" id="IPR035897">
    <property type="entry name" value="Toll_tir_struct_dom_sf"/>
</dbReference>
<gene>
    <name evidence="3" type="ORF">EUGRSUZ_E03094</name>
</gene>
<proteinExistence type="predicted"/>
<accession>A0A059C910</accession>
<dbReference type="FunCoup" id="A0A059C910">
    <property type="interactions" value="29"/>
</dbReference>
<dbReference type="GO" id="GO:0005634">
    <property type="term" value="C:nucleus"/>
    <property type="evidence" value="ECO:0000318"/>
    <property type="project" value="GO_Central"/>
</dbReference>
<dbReference type="PANTHER" id="PTHR32009:SF138">
    <property type="entry name" value="DISEASE RESISTANCE PROTEIN (TIR-NBS-LRR CLASS)"/>
    <property type="match status" value="1"/>
</dbReference>
<evidence type="ECO:0000313" key="3">
    <source>
        <dbReference type="EMBL" id="KCW74410.1"/>
    </source>
</evidence>
<dbReference type="AlphaFoldDB" id="A0A059C910"/>
<dbReference type="eggNOG" id="KOG1075">
    <property type="taxonomic scope" value="Eukaryota"/>
</dbReference>
<dbReference type="InParanoid" id="A0A059C910"/>
<dbReference type="InterPro" id="IPR000157">
    <property type="entry name" value="TIR_dom"/>
</dbReference>
<dbReference type="Pfam" id="PF01582">
    <property type="entry name" value="TIR"/>
    <property type="match status" value="1"/>
</dbReference>
<organism evidence="3">
    <name type="scientific">Eucalyptus grandis</name>
    <name type="common">Flooded gum</name>
    <dbReference type="NCBI Taxonomy" id="71139"/>
    <lineage>
        <taxon>Eukaryota</taxon>
        <taxon>Viridiplantae</taxon>
        <taxon>Streptophyta</taxon>
        <taxon>Embryophyta</taxon>
        <taxon>Tracheophyta</taxon>
        <taxon>Spermatophyta</taxon>
        <taxon>Magnoliopsida</taxon>
        <taxon>eudicotyledons</taxon>
        <taxon>Gunneridae</taxon>
        <taxon>Pentapetalae</taxon>
        <taxon>rosids</taxon>
        <taxon>malvids</taxon>
        <taxon>Myrtales</taxon>
        <taxon>Myrtaceae</taxon>
        <taxon>Myrtoideae</taxon>
        <taxon>Eucalypteae</taxon>
        <taxon>Eucalyptus</taxon>
    </lineage>
</organism>
<dbReference type="Gramene" id="KCW74410">
    <property type="protein sequence ID" value="KCW74410"/>
    <property type="gene ID" value="EUGRSUZ_E03094"/>
</dbReference>
<dbReference type="OMA" id="SSIWCLN"/>
<protein>
    <recommendedName>
        <fullName evidence="2">TIR domain-containing protein</fullName>
    </recommendedName>
</protein>
<dbReference type="SUPFAM" id="SSF52200">
    <property type="entry name" value="Toll/Interleukin receptor TIR domain"/>
    <property type="match status" value="1"/>
</dbReference>
<dbReference type="STRING" id="71139.A0A059C910"/>
<sequence>MKRNYHVFLSFRGTDVRQGFLSHLYAALDQKGIFTFVDSEELRKGDEISMALMRAIEESHVAIIVFSEHYTSSRWCLEELLKIMECKEQNGLKVFPVFYKVEPREVREGRDSYKRAMDNHESKLGKDSEKVKSWKKALSEAGSLSGWELNDRSMGTWRHREDSNCQGPI</sequence>
<dbReference type="EMBL" id="KK198757">
    <property type="protein sequence ID" value="KCW74410.1"/>
    <property type="molecule type" value="Genomic_DNA"/>
</dbReference>
<evidence type="ECO:0000259" key="2">
    <source>
        <dbReference type="PROSITE" id="PS50104"/>
    </source>
</evidence>
<evidence type="ECO:0000256" key="1">
    <source>
        <dbReference type="ARBA" id="ARBA00023027"/>
    </source>
</evidence>
<dbReference type="PROSITE" id="PS50104">
    <property type="entry name" value="TIR"/>
    <property type="match status" value="1"/>
</dbReference>
<dbReference type="PANTHER" id="PTHR32009">
    <property type="entry name" value="TMV RESISTANCE PROTEIN N-LIKE"/>
    <property type="match status" value="1"/>
</dbReference>
<keyword evidence="1" id="KW-0520">NAD</keyword>
<dbReference type="FunFam" id="3.40.50.10140:FF:000007">
    <property type="entry name" value="Disease resistance protein (TIR-NBS-LRR class)"/>
    <property type="match status" value="1"/>
</dbReference>
<dbReference type="Gene3D" id="3.40.50.10140">
    <property type="entry name" value="Toll/interleukin-1 receptor homology (TIR) domain"/>
    <property type="match status" value="1"/>
</dbReference>